<dbReference type="Pfam" id="PF01095">
    <property type="entry name" value="Pectinesterase"/>
    <property type="match status" value="1"/>
</dbReference>
<proteinExistence type="inferred from homology"/>
<reference evidence="14 15" key="1">
    <citation type="journal article" date="2016" name="Sci. Rep.">
        <title>The genome sequence of the outbreeding globe artichoke constructed de novo incorporating a phase-aware low-pass sequencing strategy of F1 progeny.</title>
        <authorList>
            <person name="Scaglione D."/>
            <person name="Reyes-Chin-Wo S."/>
            <person name="Acquadro A."/>
            <person name="Froenicke L."/>
            <person name="Portis E."/>
            <person name="Beitel C."/>
            <person name="Tirone M."/>
            <person name="Mauro R."/>
            <person name="Lo Monaco A."/>
            <person name="Mauromicale G."/>
            <person name="Faccioli P."/>
            <person name="Cattivelli L."/>
            <person name="Rieseberg L."/>
            <person name="Michelmore R."/>
            <person name="Lanteri S."/>
        </authorList>
    </citation>
    <scope>NUCLEOTIDE SEQUENCE [LARGE SCALE GENOMIC DNA]</scope>
    <source>
        <strain evidence="14">2C</strain>
    </source>
</reference>
<comment type="similarity">
    <text evidence="4">In the C-terminal section; belongs to the pectinesterase family.</text>
</comment>
<comment type="function">
    <text evidence="12">Acts in the modification of cell walls via demethylesterification of cell wall pectin.</text>
</comment>
<evidence type="ECO:0000256" key="8">
    <source>
        <dbReference type="ARBA" id="ARBA00023085"/>
    </source>
</evidence>
<dbReference type="GO" id="GO:0004857">
    <property type="term" value="F:enzyme inhibitor activity"/>
    <property type="evidence" value="ECO:0007669"/>
    <property type="project" value="InterPro"/>
</dbReference>
<dbReference type="InterPro" id="IPR035513">
    <property type="entry name" value="Invertase/methylesterase_inhib"/>
</dbReference>
<evidence type="ECO:0000256" key="11">
    <source>
        <dbReference type="PROSITE-ProRule" id="PRU10040"/>
    </source>
</evidence>
<feature type="chain" id="PRO_5006990267" description="Pectinesterase" evidence="12">
    <location>
        <begin position="28"/>
        <end position="501"/>
    </location>
</feature>
<dbReference type="SUPFAM" id="SSF51126">
    <property type="entry name" value="Pectin lyase-like"/>
    <property type="match status" value="1"/>
</dbReference>
<keyword evidence="9 12" id="KW-0961">Cell wall biogenesis/degradation</keyword>
<keyword evidence="8 12" id="KW-0063">Aspartyl esterase</keyword>
<evidence type="ECO:0000256" key="3">
    <source>
        <dbReference type="ARBA" id="ARBA00006027"/>
    </source>
</evidence>
<feature type="domain" description="Pectinesterase inhibitor" evidence="13">
    <location>
        <begin position="22"/>
        <end position="156"/>
    </location>
</feature>
<evidence type="ECO:0000313" key="14">
    <source>
        <dbReference type="EMBL" id="KVH95096.1"/>
    </source>
</evidence>
<evidence type="ECO:0000256" key="7">
    <source>
        <dbReference type="ARBA" id="ARBA00022801"/>
    </source>
</evidence>
<protein>
    <recommendedName>
        <fullName evidence="5 12">Pectinesterase</fullName>
        <ecNumber evidence="5 12">3.1.1.11</ecNumber>
    </recommendedName>
</protein>
<evidence type="ECO:0000256" key="12">
    <source>
        <dbReference type="RuleBase" id="RU000589"/>
    </source>
</evidence>
<evidence type="ECO:0000259" key="13">
    <source>
        <dbReference type="SMART" id="SM00856"/>
    </source>
</evidence>
<evidence type="ECO:0000256" key="2">
    <source>
        <dbReference type="ARBA" id="ARBA00005184"/>
    </source>
</evidence>
<feature type="active site" evidence="11">
    <location>
        <position position="338"/>
    </location>
</feature>
<dbReference type="AlphaFoldDB" id="A0A118JWP0"/>
<accession>A0A118JWP0</accession>
<dbReference type="GO" id="GO:0030599">
    <property type="term" value="F:pectinesterase activity"/>
    <property type="evidence" value="ECO:0007669"/>
    <property type="project" value="UniProtKB-UniRule"/>
</dbReference>
<dbReference type="InterPro" id="IPR011050">
    <property type="entry name" value="Pectin_lyase_fold/virulence"/>
</dbReference>
<comment type="caution">
    <text evidence="14">The sequence shown here is derived from an EMBL/GenBank/DDBJ whole genome shotgun (WGS) entry which is preliminary data.</text>
</comment>
<keyword evidence="7 12" id="KW-0378">Hydrolase</keyword>
<evidence type="ECO:0000256" key="4">
    <source>
        <dbReference type="ARBA" id="ARBA00007786"/>
    </source>
</evidence>
<gene>
    <name evidence="14" type="ORF">Ccrd_002809</name>
</gene>
<dbReference type="GO" id="GO:0042545">
    <property type="term" value="P:cell wall modification"/>
    <property type="evidence" value="ECO:0007669"/>
    <property type="project" value="UniProtKB-UniRule"/>
</dbReference>
<comment type="catalytic activity">
    <reaction evidence="10 12">
        <text>[(1-&gt;4)-alpha-D-galacturonosyl methyl ester](n) + n H2O = [(1-&gt;4)-alpha-D-galacturonosyl](n) + n methanol + n H(+)</text>
        <dbReference type="Rhea" id="RHEA:22380"/>
        <dbReference type="Rhea" id="RHEA-COMP:14570"/>
        <dbReference type="Rhea" id="RHEA-COMP:14573"/>
        <dbReference type="ChEBI" id="CHEBI:15377"/>
        <dbReference type="ChEBI" id="CHEBI:15378"/>
        <dbReference type="ChEBI" id="CHEBI:17790"/>
        <dbReference type="ChEBI" id="CHEBI:140522"/>
        <dbReference type="ChEBI" id="CHEBI:140523"/>
        <dbReference type="EC" id="3.1.1.11"/>
    </reaction>
</comment>
<keyword evidence="15" id="KW-1185">Reference proteome</keyword>
<dbReference type="Gene3D" id="1.20.140.40">
    <property type="entry name" value="Invertase/pectin methylesterase inhibitor family protein"/>
    <property type="match status" value="1"/>
</dbReference>
<name>A0A118JWP0_CYNCS</name>
<comment type="pathway">
    <text evidence="2 12">Glycan metabolism; pectin degradation; 2-dehydro-3-deoxy-D-gluconate from pectin: step 1/5.</text>
</comment>
<dbReference type="STRING" id="59895.A0A118JWP0"/>
<evidence type="ECO:0000256" key="10">
    <source>
        <dbReference type="ARBA" id="ARBA00047928"/>
    </source>
</evidence>
<dbReference type="InterPro" id="IPR006501">
    <property type="entry name" value="Pectinesterase_inhib_dom"/>
</dbReference>
<dbReference type="FunFam" id="2.160.20.10:FF:000001">
    <property type="entry name" value="Pectinesterase"/>
    <property type="match status" value="1"/>
</dbReference>
<comment type="similarity">
    <text evidence="3">In the N-terminal section; belongs to the PMEI family.</text>
</comment>
<dbReference type="Gramene" id="KVH95096">
    <property type="protein sequence ID" value="KVH95096"/>
    <property type="gene ID" value="Ccrd_002809"/>
</dbReference>
<dbReference type="UniPathway" id="UPA00545">
    <property type="reaction ID" value="UER00823"/>
</dbReference>
<dbReference type="EMBL" id="LEKV01004399">
    <property type="protein sequence ID" value="KVH95096.1"/>
    <property type="molecule type" value="Genomic_DNA"/>
</dbReference>
<dbReference type="Pfam" id="PF04043">
    <property type="entry name" value="PMEI"/>
    <property type="match status" value="1"/>
</dbReference>
<evidence type="ECO:0000256" key="5">
    <source>
        <dbReference type="ARBA" id="ARBA00013229"/>
    </source>
</evidence>
<dbReference type="InterPro" id="IPR018040">
    <property type="entry name" value="Pectinesterase_Tyr_AS"/>
</dbReference>
<dbReference type="PANTHER" id="PTHR31707">
    <property type="entry name" value="PECTINESTERASE"/>
    <property type="match status" value="1"/>
</dbReference>
<keyword evidence="12" id="KW-0732">Signal</keyword>
<keyword evidence="6 12" id="KW-0134">Cell wall</keyword>
<dbReference type="PROSITE" id="PS00800">
    <property type="entry name" value="PECTINESTERASE_1"/>
    <property type="match status" value="1"/>
</dbReference>
<dbReference type="InterPro" id="IPR033131">
    <property type="entry name" value="Pectinesterase_Asp_AS"/>
</dbReference>
<evidence type="ECO:0000256" key="1">
    <source>
        <dbReference type="ARBA" id="ARBA00004191"/>
    </source>
</evidence>
<dbReference type="InterPro" id="IPR000070">
    <property type="entry name" value="Pectinesterase_cat"/>
</dbReference>
<dbReference type="GO" id="GO:0045490">
    <property type="term" value="P:pectin catabolic process"/>
    <property type="evidence" value="ECO:0007669"/>
    <property type="project" value="UniProtKB-UniRule"/>
</dbReference>
<evidence type="ECO:0000256" key="6">
    <source>
        <dbReference type="ARBA" id="ARBA00022512"/>
    </source>
</evidence>
<dbReference type="PROSITE" id="PS00503">
    <property type="entry name" value="PECTINESTERASE_2"/>
    <property type="match status" value="1"/>
</dbReference>
<dbReference type="InterPro" id="IPR012334">
    <property type="entry name" value="Pectin_lyas_fold"/>
</dbReference>
<evidence type="ECO:0000256" key="9">
    <source>
        <dbReference type="ARBA" id="ARBA00023316"/>
    </source>
</evidence>
<sequence length="501" mass="55437">MLSKMSKICLLHLYSIAILLFSTSIFGSEISFCDRTPFRKLCNMIVGPKFESRESGIKESINQAREALGHFLVMARTMFDSQARGWTDCLELYEDARRHLNLSTSHTNPTRFQKWLTEALVKHKACQNGFNDSNLSSHLKHLVLVLQNFSKTLVGLLTQNKPSADKILTADEHRLIQIADVGAPKANLVVAQDGSGAFKTVNEAVQAAKQQRTGTDRFVIYVKAGVYNENVNIDSTMPNLTLIGDGIDVTVITNDKNTDEGYSTFDTATFQVWGAGFLAIGITFENVAGPGKQQAIALLSASEQSVFYKCSFKGYQDTLCLLRNRQFYRECDIYGTIDFIFGDAAAVLQKCNIYVQNPAHGQQNTITAQGRTDPNAPTGFVIHNSRVTGTADLIGTNGSVSTFLGRPWKDYARVVFAMCFLDGLIDPRGWMPFPGSSAFDRLYFAEYKNNGKGADASGRVKWPGYHVLTSDEEAEQYSVGKFLDGSSWIPTTGVPFNSRLF</sequence>
<dbReference type="OMA" id="MTWIPRT"/>
<dbReference type="SUPFAM" id="SSF101148">
    <property type="entry name" value="Plant invertase/pectin methylesterase inhibitor"/>
    <property type="match status" value="1"/>
</dbReference>
<dbReference type="EC" id="3.1.1.11" evidence="5 12"/>
<dbReference type="Proteomes" id="UP000243975">
    <property type="component" value="Unassembled WGS sequence"/>
</dbReference>
<dbReference type="SMART" id="SM00856">
    <property type="entry name" value="PMEI"/>
    <property type="match status" value="1"/>
</dbReference>
<organism evidence="14 15">
    <name type="scientific">Cynara cardunculus var. scolymus</name>
    <name type="common">Globe artichoke</name>
    <name type="synonym">Cynara scolymus</name>
    <dbReference type="NCBI Taxonomy" id="59895"/>
    <lineage>
        <taxon>Eukaryota</taxon>
        <taxon>Viridiplantae</taxon>
        <taxon>Streptophyta</taxon>
        <taxon>Embryophyta</taxon>
        <taxon>Tracheophyta</taxon>
        <taxon>Spermatophyta</taxon>
        <taxon>Magnoliopsida</taxon>
        <taxon>eudicotyledons</taxon>
        <taxon>Gunneridae</taxon>
        <taxon>Pentapetalae</taxon>
        <taxon>asterids</taxon>
        <taxon>campanulids</taxon>
        <taxon>Asterales</taxon>
        <taxon>Asteraceae</taxon>
        <taxon>Carduoideae</taxon>
        <taxon>Cardueae</taxon>
        <taxon>Carduinae</taxon>
        <taxon>Cynara</taxon>
    </lineage>
</organism>
<dbReference type="Gene3D" id="2.160.20.10">
    <property type="entry name" value="Single-stranded right-handed beta-helix, Pectin lyase-like"/>
    <property type="match status" value="1"/>
</dbReference>
<evidence type="ECO:0000313" key="15">
    <source>
        <dbReference type="Proteomes" id="UP000243975"/>
    </source>
</evidence>
<comment type="subcellular location">
    <subcellularLocation>
        <location evidence="1 12">Secreted</location>
        <location evidence="1 12">Cell wall</location>
    </subcellularLocation>
</comment>
<keyword evidence="12" id="KW-0964">Secreted</keyword>
<feature type="signal peptide" evidence="12">
    <location>
        <begin position="1"/>
        <end position="27"/>
    </location>
</feature>